<sequence length="164" mass="17333">MTQQPSSQRSITPWVLAGVGVLAVMLAAGVYYLGASATATRSAPTQGDASPADATPVTAVHTLNLRTEDRPGGYLAVLDASNDRVLQVLAPSEGGFMRTVVRIIALDRRTEAEKRDPAPLLLTRWSNGHLTLEDPATGLRYELNAFGSTNAAAFGQLLDAARDS</sequence>
<gene>
    <name evidence="2" type="ORF">SAMN05421693_11149</name>
</gene>
<accession>A0A1H9BX71</accession>
<dbReference type="OrthoDB" id="7848123at2"/>
<dbReference type="RefSeq" id="WP_090205830.1">
    <property type="nucleotide sequence ID" value="NZ_FOFO01000011.1"/>
</dbReference>
<keyword evidence="1" id="KW-0472">Membrane</keyword>
<evidence type="ECO:0000313" key="3">
    <source>
        <dbReference type="Proteomes" id="UP000199496"/>
    </source>
</evidence>
<dbReference type="EMBL" id="FOFO01000011">
    <property type="protein sequence ID" value="SEP93586.1"/>
    <property type="molecule type" value="Genomic_DNA"/>
</dbReference>
<organism evidence="2 3">
    <name type="scientific">Ectothiorhodospira magna</name>
    <dbReference type="NCBI Taxonomy" id="867345"/>
    <lineage>
        <taxon>Bacteria</taxon>
        <taxon>Pseudomonadati</taxon>
        <taxon>Pseudomonadota</taxon>
        <taxon>Gammaproteobacteria</taxon>
        <taxon>Chromatiales</taxon>
        <taxon>Ectothiorhodospiraceae</taxon>
        <taxon>Ectothiorhodospira</taxon>
    </lineage>
</organism>
<feature type="transmembrane region" description="Helical" evidence="1">
    <location>
        <begin position="12"/>
        <end position="34"/>
    </location>
</feature>
<proteinExistence type="predicted"/>
<evidence type="ECO:0000313" key="2">
    <source>
        <dbReference type="EMBL" id="SEP93586.1"/>
    </source>
</evidence>
<dbReference type="InterPro" id="IPR017495">
    <property type="entry name" value="PuhC"/>
</dbReference>
<dbReference type="STRING" id="867345.SAMN05421693_11149"/>
<keyword evidence="1" id="KW-1133">Transmembrane helix</keyword>
<name>A0A1H9BX71_9GAMM</name>
<keyword evidence="1" id="KW-0812">Transmembrane</keyword>
<keyword evidence="3" id="KW-1185">Reference proteome</keyword>
<dbReference type="NCBIfam" id="TIGR03054">
    <property type="entry name" value="photo_alph_chp1"/>
    <property type="match status" value="1"/>
</dbReference>
<evidence type="ECO:0000256" key="1">
    <source>
        <dbReference type="SAM" id="Phobius"/>
    </source>
</evidence>
<dbReference type="AlphaFoldDB" id="A0A1H9BX71"/>
<dbReference type="Proteomes" id="UP000199496">
    <property type="component" value="Unassembled WGS sequence"/>
</dbReference>
<reference evidence="2 3" key="1">
    <citation type="submission" date="2016-10" db="EMBL/GenBank/DDBJ databases">
        <authorList>
            <person name="de Groot N.N."/>
        </authorList>
    </citation>
    <scope>NUCLEOTIDE SEQUENCE [LARGE SCALE GENOMIC DNA]</scope>
    <source>
        <strain evidence="2 3">B7-7</strain>
    </source>
</reference>
<protein>
    <submittedName>
        <fullName evidence="2">Putative photosynthetic complex assembly protein</fullName>
    </submittedName>
</protein>